<organism evidence="10 11">
    <name type="scientific">Artemisia annua</name>
    <name type="common">Sweet wormwood</name>
    <dbReference type="NCBI Taxonomy" id="35608"/>
    <lineage>
        <taxon>Eukaryota</taxon>
        <taxon>Viridiplantae</taxon>
        <taxon>Streptophyta</taxon>
        <taxon>Embryophyta</taxon>
        <taxon>Tracheophyta</taxon>
        <taxon>Spermatophyta</taxon>
        <taxon>Magnoliopsida</taxon>
        <taxon>eudicotyledons</taxon>
        <taxon>Gunneridae</taxon>
        <taxon>Pentapetalae</taxon>
        <taxon>asterids</taxon>
        <taxon>campanulids</taxon>
        <taxon>Asterales</taxon>
        <taxon>Asteraceae</taxon>
        <taxon>Asteroideae</taxon>
        <taxon>Anthemideae</taxon>
        <taxon>Artemisiinae</taxon>
        <taxon>Artemisia</taxon>
    </lineage>
</organism>
<evidence type="ECO:0000256" key="2">
    <source>
        <dbReference type="ARBA" id="ARBA00008644"/>
    </source>
</evidence>
<keyword evidence="5" id="KW-0677">Repeat</keyword>
<evidence type="ECO:0000256" key="5">
    <source>
        <dbReference type="ARBA" id="ARBA00022737"/>
    </source>
</evidence>
<feature type="region of interest" description="Disordered" evidence="9">
    <location>
        <begin position="1"/>
        <end position="22"/>
    </location>
</feature>
<dbReference type="GO" id="GO:0071007">
    <property type="term" value="C:U2-type catalytic step 2 spliceosome"/>
    <property type="evidence" value="ECO:0007669"/>
    <property type="project" value="TreeGrafter"/>
</dbReference>
<keyword evidence="6" id="KW-0508">mRNA splicing</keyword>
<dbReference type="GO" id="GO:0000974">
    <property type="term" value="C:Prp19 complex"/>
    <property type="evidence" value="ECO:0007669"/>
    <property type="project" value="TreeGrafter"/>
</dbReference>
<dbReference type="GO" id="GO:0071014">
    <property type="term" value="C:post-mRNA release spliceosomal complex"/>
    <property type="evidence" value="ECO:0007669"/>
    <property type="project" value="TreeGrafter"/>
</dbReference>
<evidence type="ECO:0000256" key="6">
    <source>
        <dbReference type="ARBA" id="ARBA00023187"/>
    </source>
</evidence>
<reference evidence="10 11" key="1">
    <citation type="journal article" date="2018" name="Mol. Plant">
        <title>The genome of Artemisia annua provides insight into the evolution of Asteraceae family and artemisinin biosynthesis.</title>
        <authorList>
            <person name="Shen Q."/>
            <person name="Zhang L."/>
            <person name="Liao Z."/>
            <person name="Wang S."/>
            <person name="Yan T."/>
            <person name="Shi P."/>
            <person name="Liu M."/>
            <person name="Fu X."/>
            <person name="Pan Q."/>
            <person name="Wang Y."/>
            <person name="Lv Z."/>
            <person name="Lu X."/>
            <person name="Zhang F."/>
            <person name="Jiang W."/>
            <person name="Ma Y."/>
            <person name="Chen M."/>
            <person name="Hao X."/>
            <person name="Li L."/>
            <person name="Tang Y."/>
            <person name="Lv G."/>
            <person name="Zhou Y."/>
            <person name="Sun X."/>
            <person name="Brodelius P.E."/>
            <person name="Rose J.K.C."/>
            <person name="Tang K."/>
        </authorList>
    </citation>
    <scope>NUCLEOTIDE SEQUENCE [LARGE SCALE GENOMIC DNA]</scope>
    <source>
        <strain evidence="11">cv. Huhao1</strain>
        <tissue evidence="10">Leaf</tissue>
    </source>
</reference>
<dbReference type="SUPFAM" id="SSF48452">
    <property type="entry name" value="TPR-like"/>
    <property type="match status" value="2"/>
</dbReference>
<comment type="caution">
    <text evidence="10">The sequence shown here is derived from an EMBL/GenBank/DDBJ whole genome shotgun (WGS) entry which is preliminary data.</text>
</comment>
<keyword evidence="7" id="KW-0539">Nucleus</keyword>
<gene>
    <name evidence="10" type="ORF">CTI12_AA521330</name>
</gene>
<protein>
    <submittedName>
        <fullName evidence="10">Crooked neck-like protein 1</fullName>
    </submittedName>
</protein>
<comment type="subcellular location">
    <subcellularLocation>
        <location evidence="1">Nucleus</location>
    </subcellularLocation>
</comment>
<evidence type="ECO:0000256" key="8">
    <source>
        <dbReference type="ARBA" id="ARBA00037040"/>
    </source>
</evidence>
<keyword evidence="3" id="KW-0507">mRNA processing</keyword>
<dbReference type="SMART" id="SM00386">
    <property type="entry name" value="HAT"/>
    <property type="match status" value="6"/>
</dbReference>
<accession>A0A2U1L7S5</accession>
<sequence>MASLGFSNRNETNVNVPRSTRVKNKSHALIQITAEHIIQEARKLQEPENHHHANHKIIDTVELQEYRLRKRNEYENQVRRGNKNVWVKYAKWEESQKDFERARSYGDFEMRNKFLNHARNVFDRAVTLLPRVDKLWSKYIHMEKSLGNVAGAQQIHERWLTWNPDRQACRTEVICKEQHLDRDETEDTIVSEVICKEQHLDRDETEDTIVSKKRFKYEEQSVGNKEMIREVYERAIANVPPAEDKRYWQRYIYLWINYSLYEELCAQDISRTRDIFKKYIEMELRLGNIDRCRKLYEKYLEWSPENCYVWCKYAELERSLSETERARAIFELAIAQAALDMPELLWKEYIDFETAEGEFERTRRLYERLLDRTKHLKVWISYALFEASAFEEVQQQGDVLQEQRQLCVQRVRRVFENAIDYYKTSAPGLKEERAMLLGEWFKIECSFGELGDM</sequence>
<dbReference type="Pfam" id="PF23240">
    <property type="entry name" value="HAT_PRP39_N"/>
    <property type="match status" value="1"/>
</dbReference>
<dbReference type="InterPro" id="IPR045075">
    <property type="entry name" value="Syf1-like"/>
</dbReference>
<keyword evidence="11" id="KW-1185">Reference proteome</keyword>
<dbReference type="PANTHER" id="PTHR11246:SF3">
    <property type="entry name" value="CROOKED NECK-LIKE PROTEIN 1"/>
    <property type="match status" value="1"/>
</dbReference>
<dbReference type="Gene3D" id="1.25.40.10">
    <property type="entry name" value="Tetratricopeptide repeat domain"/>
    <property type="match status" value="2"/>
</dbReference>
<dbReference type="InterPro" id="IPR011990">
    <property type="entry name" value="TPR-like_helical_dom_sf"/>
</dbReference>
<dbReference type="AlphaFoldDB" id="A0A2U1L7S5"/>
<dbReference type="PANTHER" id="PTHR11246">
    <property type="entry name" value="PRE-MRNA SPLICING FACTOR"/>
    <property type="match status" value="1"/>
</dbReference>
<name>A0A2U1L7S5_ARTAN</name>
<keyword evidence="4" id="KW-0747">Spliceosome</keyword>
<feature type="compositionally biased region" description="Polar residues" evidence="9">
    <location>
        <begin position="1"/>
        <end position="18"/>
    </location>
</feature>
<proteinExistence type="inferred from homology"/>
<dbReference type="EMBL" id="PKPP01010988">
    <property type="protein sequence ID" value="PWA45011.1"/>
    <property type="molecule type" value="Genomic_DNA"/>
</dbReference>
<evidence type="ECO:0000256" key="1">
    <source>
        <dbReference type="ARBA" id="ARBA00004123"/>
    </source>
</evidence>
<evidence type="ECO:0000256" key="7">
    <source>
        <dbReference type="ARBA" id="ARBA00023242"/>
    </source>
</evidence>
<evidence type="ECO:0000256" key="4">
    <source>
        <dbReference type="ARBA" id="ARBA00022728"/>
    </source>
</evidence>
<evidence type="ECO:0000256" key="3">
    <source>
        <dbReference type="ARBA" id="ARBA00022664"/>
    </source>
</evidence>
<comment type="similarity">
    <text evidence="2">Belongs to the crooked-neck family.</text>
</comment>
<evidence type="ECO:0000313" key="11">
    <source>
        <dbReference type="Proteomes" id="UP000245207"/>
    </source>
</evidence>
<evidence type="ECO:0000256" key="9">
    <source>
        <dbReference type="SAM" id="MobiDB-lite"/>
    </source>
</evidence>
<dbReference type="GO" id="GO:0071011">
    <property type="term" value="C:precatalytic spliceosome"/>
    <property type="evidence" value="ECO:0007669"/>
    <property type="project" value="TreeGrafter"/>
</dbReference>
<evidence type="ECO:0000313" key="10">
    <source>
        <dbReference type="EMBL" id="PWA45011.1"/>
    </source>
</evidence>
<dbReference type="Proteomes" id="UP000245207">
    <property type="component" value="Unassembled WGS sequence"/>
</dbReference>
<comment type="function">
    <text evidence="8">Involved in pre-mRNA splicing and cell cycle progression. Required for the spliceosome assembly and initiation of the DNA replication.</text>
</comment>
<dbReference type="FunFam" id="1.25.40.10:FF:000306">
    <property type="entry name" value="Cell cycle control protein cwf4"/>
    <property type="match status" value="1"/>
</dbReference>
<dbReference type="GO" id="GO:0000245">
    <property type="term" value="P:spliceosomal complex assembly"/>
    <property type="evidence" value="ECO:0007669"/>
    <property type="project" value="TreeGrafter"/>
</dbReference>
<dbReference type="InterPro" id="IPR003107">
    <property type="entry name" value="HAT"/>
</dbReference>
<dbReference type="OrthoDB" id="541719at2759"/>
<dbReference type="STRING" id="35608.A0A2U1L7S5"/>